<comment type="caution">
    <text evidence="3">The sequence shown here is derived from an EMBL/GenBank/DDBJ whole genome shotgun (WGS) entry which is preliminary data.</text>
</comment>
<sequence>MRRRRSVRTLLAAVMLGLASTALGAGPAQAAGETTLTADPLSTWQTDGIVWALTYAKGVVYVGGTFGNIRPPGTSPGSSRELPRRNFAAFDADTGQPLPCAPAFTGGSGTVRALKASPDGEVLYIGGSFGSAGGVGRANTAALDTDDCTIDDDWRPTVSSTVRAIDVTDTTVYLGGQFSTVQGQPRERVAALRRDSTLLPFRAVIEGSSISNDPTPGINAITVAPHLNKVIIGGRFTSVNGSLFNSVHGLVGLDATTGEIVHRFTGWIPRRSAVKGLVNDGTNFYLAAEGTGGGVFDGRAAGRLSDGELLWKDTCLGATQAVVPWQGVLYSGSHAHNCSSTPGGFPEHNNRQHLLAQSIADETILPWFPDTNDGIGEQIGPRAMVMAEAEGILWTGGEFTTVNDRPQQGLTRFAAGPDTEAPQVPILSGTSTSPGEVTLSWRASWDRDDGTLTYRIHRDGTYLTSVEAESRHWDRPVITFTDTVEPGTTHRYSLEVTDGTNLSGRNGPVYVTAGN</sequence>
<name>A0A2M8MCH2_9ACTN</name>
<evidence type="ECO:0000313" key="3">
    <source>
        <dbReference type="EMBL" id="PJF01911.1"/>
    </source>
</evidence>
<proteinExistence type="predicted"/>
<dbReference type="EMBL" id="PGGW01000038">
    <property type="protein sequence ID" value="PJE98086.1"/>
    <property type="molecule type" value="Genomic_DNA"/>
</dbReference>
<evidence type="ECO:0000256" key="1">
    <source>
        <dbReference type="SAM" id="SignalP"/>
    </source>
</evidence>
<reference evidence="3 4" key="1">
    <citation type="submission" date="2017-11" db="EMBL/GenBank/DDBJ databases">
        <title>Streptomyces carmine sp. nov., a novel actinomycete isolated from Sophora alopecuroides in Xinjiang, China.</title>
        <authorList>
            <person name="Wang Y."/>
            <person name="Luo X."/>
            <person name="Wan C."/>
            <person name="Zhang L."/>
        </authorList>
    </citation>
    <scope>NUCLEOTIDE SEQUENCE [LARGE SCALE GENOMIC DNA]</scope>
    <source>
        <strain evidence="3 4">TRM SA0054</strain>
    </source>
</reference>
<evidence type="ECO:0000313" key="4">
    <source>
        <dbReference type="Proteomes" id="UP000230407"/>
    </source>
</evidence>
<gene>
    <name evidence="3" type="ORF">CUT44_01215</name>
    <name evidence="2" type="ORF">CUT44_09470</name>
</gene>
<dbReference type="AlphaFoldDB" id="A0A2M8MCH2"/>
<feature type="chain" id="PRO_5015083208" description="Fibronectin type-III domain-containing protein" evidence="1">
    <location>
        <begin position="31"/>
        <end position="515"/>
    </location>
</feature>
<accession>A0A2M8MCH2</accession>
<feature type="signal peptide" evidence="1">
    <location>
        <begin position="1"/>
        <end position="30"/>
    </location>
</feature>
<dbReference type="Proteomes" id="UP000230407">
    <property type="component" value="Unassembled WGS sequence"/>
</dbReference>
<dbReference type="InterPro" id="IPR013783">
    <property type="entry name" value="Ig-like_fold"/>
</dbReference>
<keyword evidence="1" id="KW-0732">Signal</keyword>
<dbReference type="RefSeq" id="WP_100200372.1">
    <property type="nucleotide sequence ID" value="NZ_PGGW01000008.1"/>
</dbReference>
<evidence type="ECO:0000313" key="2">
    <source>
        <dbReference type="EMBL" id="PJE98086.1"/>
    </source>
</evidence>
<organism evidence="3 4">
    <name type="scientific">Streptomyces carminius</name>
    <dbReference type="NCBI Taxonomy" id="2665496"/>
    <lineage>
        <taxon>Bacteria</taxon>
        <taxon>Bacillati</taxon>
        <taxon>Actinomycetota</taxon>
        <taxon>Actinomycetes</taxon>
        <taxon>Kitasatosporales</taxon>
        <taxon>Streptomycetaceae</taxon>
        <taxon>Streptomyces</taxon>
    </lineage>
</organism>
<protein>
    <recommendedName>
        <fullName evidence="5">Fibronectin type-III domain-containing protein</fullName>
    </recommendedName>
</protein>
<dbReference type="InterPro" id="IPR011043">
    <property type="entry name" value="Gal_Oxase/kelch_b-propeller"/>
</dbReference>
<dbReference type="EMBL" id="PGGW01000008">
    <property type="protein sequence ID" value="PJF01911.1"/>
    <property type="molecule type" value="Genomic_DNA"/>
</dbReference>
<evidence type="ECO:0008006" key="5">
    <source>
        <dbReference type="Google" id="ProtNLM"/>
    </source>
</evidence>
<keyword evidence="4" id="KW-1185">Reference proteome</keyword>
<dbReference type="GO" id="GO:0005975">
    <property type="term" value="P:carbohydrate metabolic process"/>
    <property type="evidence" value="ECO:0007669"/>
    <property type="project" value="UniProtKB-ARBA"/>
</dbReference>
<dbReference type="Gene3D" id="2.60.40.10">
    <property type="entry name" value="Immunoglobulins"/>
    <property type="match status" value="1"/>
</dbReference>
<dbReference type="SUPFAM" id="SSF50965">
    <property type="entry name" value="Galactose oxidase, central domain"/>
    <property type="match status" value="1"/>
</dbReference>